<evidence type="ECO:0000313" key="2">
    <source>
        <dbReference type="EMBL" id="HJC88240.1"/>
    </source>
</evidence>
<feature type="non-terminal residue" evidence="2">
    <location>
        <position position="1"/>
    </location>
</feature>
<protein>
    <submittedName>
        <fullName evidence="2">DUF2975 domain-containing protein</fullName>
    </submittedName>
</protein>
<gene>
    <name evidence="2" type="ORF">H9926_09515</name>
</gene>
<keyword evidence="1" id="KW-1133">Transmembrane helix</keyword>
<dbReference type="EMBL" id="DWVS01000239">
    <property type="protein sequence ID" value="HJC88240.1"/>
    <property type="molecule type" value="Genomic_DNA"/>
</dbReference>
<keyword evidence="1" id="KW-0812">Transmembrane</keyword>
<feature type="transmembrane region" description="Helical" evidence="1">
    <location>
        <begin position="107"/>
        <end position="135"/>
    </location>
</feature>
<keyword evidence="1" id="KW-0472">Membrane</keyword>
<reference evidence="2" key="1">
    <citation type="journal article" date="2021" name="PeerJ">
        <title>Extensive microbial diversity within the chicken gut microbiome revealed by metagenomics and culture.</title>
        <authorList>
            <person name="Gilroy R."/>
            <person name="Ravi A."/>
            <person name="Getino M."/>
            <person name="Pursley I."/>
            <person name="Horton D.L."/>
            <person name="Alikhan N.F."/>
            <person name="Baker D."/>
            <person name="Gharbi K."/>
            <person name="Hall N."/>
            <person name="Watson M."/>
            <person name="Adriaenssens E.M."/>
            <person name="Foster-Nyarko E."/>
            <person name="Jarju S."/>
            <person name="Secka A."/>
            <person name="Antonio M."/>
            <person name="Oren A."/>
            <person name="Chaudhuri R.R."/>
            <person name="La Ragione R."/>
            <person name="Hildebrand F."/>
            <person name="Pallen M.J."/>
        </authorList>
    </citation>
    <scope>NUCLEOTIDE SEQUENCE</scope>
    <source>
        <strain evidence="2">ChiBcec1-1630</strain>
    </source>
</reference>
<evidence type="ECO:0000313" key="3">
    <source>
        <dbReference type="Proteomes" id="UP000823922"/>
    </source>
</evidence>
<reference evidence="2" key="2">
    <citation type="submission" date="2021-04" db="EMBL/GenBank/DDBJ databases">
        <authorList>
            <person name="Gilroy R."/>
        </authorList>
    </citation>
    <scope>NUCLEOTIDE SEQUENCE</scope>
    <source>
        <strain evidence="2">ChiBcec1-1630</strain>
    </source>
</reference>
<proteinExistence type="predicted"/>
<sequence length="221" mass="24589">YDGGEGKKRSKGKGDFSMKVLFAGKDSDTVSHYNWVCFFSCVLLIGLCLSLVWTGAVLIYGGLYPEKIEMADTGSAFVGTVPWGGSIMLDYREFPGRFYQTLPDGGIFLFVVTLTGILTRTVPYLLIVCFLMRILRSIAKAHTPFLPKAADSIRYMGYCFLAMGLLGKLVYQVAVSTAVFGELFFENPIQWKEVFFAVLLLLLADIYKRGCALQQESDETL</sequence>
<dbReference type="Proteomes" id="UP000823922">
    <property type="component" value="Unassembled WGS sequence"/>
</dbReference>
<evidence type="ECO:0000256" key="1">
    <source>
        <dbReference type="SAM" id="Phobius"/>
    </source>
</evidence>
<comment type="caution">
    <text evidence="2">The sequence shown here is derived from an EMBL/GenBank/DDBJ whole genome shotgun (WGS) entry which is preliminary data.</text>
</comment>
<feature type="transmembrane region" description="Helical" evidence="1">
    <location>
        <begin position="35"/>
        <end position="60"/>
    </location>
</feature>
<feature type="transmembrane region" description="Helical" evidence="1">
    <location>
        <begin position="155"/>
        <end position="174"/>
    </location>
</feature>
<dbReference type="AlphaFoldDB" id="A0A9D2QKB3"/>
<accession>A0A9D2QKB3</accession>
<name>A0A9D2QKB3_9FIRM</name>
<organism evidence="2 3">
    <name type="scientific">Candidatus Eisenbergiella intestinigallinarum</name>
    <dbReference type="NCBI Taxonomy" id="2838549"/>
    <lineage>
        <taxon>Bacteria</taxon>
        <taxon>Bacillati</taxon>
        <taxon>Bacillota</taxon>
        <taxon>Clostridia</taxon>
        <taxon>Lachnospirales</taxon>
        <taxon>Lachnospiraceae</taxon>
        <taxon>Eisenbergiella</taxon>
    </lineage>
</organism>